<protein>
    <submittedName>
        <fullName evidence="1">Putative integrase</fullName>
    </submittedName>
</protein>
<organism evidence="1 2">
    <name type="scientific">Legionella spiritensis</name>
    <dbReference type="NCBI Taxonomy" id="452"/>
    <lineage>
        <taxon>Bacteria</taxon>
        <taxon>Pseudomonadati</taxon>
        <taxon>Pseudomonadota</taxon>
        <taxon>Gammaproteobacteria</taxon>
        <taxon>Legionellales</taxon>
        <taxon>Legionellaceae</taxon>
        <taxon>Legionella</taxon>
    </lineage>
</organism>
<accession>A0A0W0YZK5</accession>
<sequence>MKQVPEGQSLIPKEKSYKNHLTRYHEIIAKIGLSKYHGLRHAYAQRWYYDITKSHDKTGQGLVCPIQGQDGKGADKSGAWAFEIEYYQAVN</sequence>
<proteinExistence type="predicted"/>
<keyword evidence="2" id="KW-1185">Reference proteome</keyword>
<name>A0A0W0YZK5_LEGSP</name>
<evidence type="ECO:0000313" key="1">
    <source>
        <dbReference type="EMBL" id="KTD62079.1"/>
    </source>
</evidence>
<reference evidence="1 2" key="1">
    <citation type="submission" date="2015-11" db="EMBL/GenBank/DDBJ databases">
        <title>Genomic analysis of 38 Legionella species identifies large and diverse effector repertoires.</title>
        <authorList>
            <person name="Burstein D."/>
            <person name="Amaro F."/>
            <person name="Zusman T."/>
            <person name="Lifshitz Z."/>
            <person name="Cohen O."/>
            <person name="Gilbert J.A."/>
            <person name="Pupko T."/>
            <person name="Shuman H.A."/>
            <person name="Segal G."/>
        </authorList>
    </citation>
    <scope>NUCLEOTIDE SEQUENCE [LARGE SCALE GENOMIC DNA]</scope>
    <source>
        <strain evidence="1 2">Mt.St.Helens-9</strain>
    </source>
</reference>
<dbReference type="PATRIC" id="fig|452.5.peg.2117"/>
<dbReference type="AlphaFoldDB" id="A0A0W0YZK5"/>
<gene>
    <name evidence="1" type="ORF">Lspi_1929</name>
</gene>
<comment type="caution">
    <text evidence="1">The sequence shown here is derived from an EMBL/GenBank/DDBJ whole genome shotgun (WGS) entry which is preliminary data.</text>
</comment>
<dbReference type="STRING" id="452.Lspi_1929"/>
<dbReference type="RefSeq" id="WP_058483849.1">
    <property type="nucleotide sequence ID" value="NZ_CAAAII010000008.1"/>
</dbReference>
<dbReference type="EMBL" id="LNYX01000030">
    <property type="protein sequence ID" value="KTD62079.1"/>
    <property type="molecule type" value="Genomic_DNA"/>
</dbReference>
<evidence type="ECO:0000313" key="2">
    <source>
        <dbReference type="Proteomes" id="UP000054877"/>
    </source>
</evidence>
<dbReference type="Proteomes" id="UP000054877">
    <property type="component" value="Unassembled WGS sequence"/>
</dbReference>